<dbReference type="Proteomes" id="UP000290572">
    <property type="component" value="Unassembled WGS sequence"/>
</dbReference>
<protein>
    <recommendedName>
        <fullName evidence="3">Ketimine reductase mu-crystallin</fullName>
        <ecNumber evidence="16">1.5.1.1</ecNumber>
        <ecNumber evidence="2">1.5.1.25</ecNumber>
    </recommendedName>
    <alternativeName>
        <fullName evidence="17">1-piperideine-2-carboxylate/1-pyrroline-2-carboxylate reductase</fullName>
    </alternativeName>
    <alternativeName>
        <fullName evidence="4">NADP-regulated thyroid-hormone-binding protein</fullName>
    </alternativeName>
</protein>
<evidence type="ECO:0000256" key="13">
    <source>
        <dbReference type="ARBA" id="ARBA00093264"/>
    </source>
</evidence>
<evidence type="ECO:0000256" key="17">
    <source>
        <dbReference type="ARBA" id="ARBA00093650"/>
    </source>
</evidence>
<dbReference type="InterPro" id="IPR003462">
    <property type="entry name" value="ODC_Mu_crystall"/>
</dbReference>
<evidence type="ECO:0000256" key="6">
    <source>
        <dbReference type="ARBA" id="ARBA00093197"/>
    </source>
</evidence>
<comment type="catalytic activity">
    <reaction evidence="11">
        <text>(S)-cystathionine ketimine + NADH + 2 H(+) = (3R,5S)-2,3,5,6,7-pentahydro-1,4-thiazepine-3,5-dicarboxylate + NAD(+)</text>
        <dbReference type="Rhea" id="RHEA:68032"/>
        <dbReference type="ChEBI" id="CHEBI:15378"/>
        <dbReference type="ChEBI" id="CHEBI:57540"/>
        <dbReference type="ChEBI" id="CHEBI:57945"/>
        <dbReference type="ChEBI" id="CHEBI:176808"/>
        <dbReference type="ChEBI" id="CHEBI:176810"/>
    </reaction>
    <physiologicalReaction direction="left-to-right" evidence="11">
        <dbReference type="Rhea" id="RHEA:68033"/>
    </physiologicalReaction>
</comment>
<dbReference type="PANTHER" id="PTHR13812">
    <property type="entry name" value="KETIMINE REDUCTASE MU-CRYSTALLIN"/>
    <property type="match status" value="1"/>
</dbReference>
<dbReference type="GO" id="GO:0070324">
    <property type="term" value="F:thyroid hormone binding"/>
    <property type="evidence" value="ECO:0007669"/>
    <property type="project" value="TreeGrafter"/>
</dbReference>
<evidence type="ECO:0000256" key="16">
    <source>
        <dbReference type="ARBA" id="ARBA00093598"/>
    </source>
</evidence>
<comment type="catalytic activity">
    <reaction evidence="9">
        <text>(S)-cystathionine ketimine + NADPH + 2 H(+) = (3R,5S)-2,3,5,6,7-pentahydro-1,4-thiazepine-3,5-dicarboxylate + NADP(+)</text>
        <dbReference type="Rhea" id="RHEA:68036"/>
        <dbReference type="ChEBI" id="CHEBI:15378"/>
        <dbReference type="ChEBI" id="CHEBI:57783"/>
        <dbReference type="ChEBI" id="CHEBI:58349"/>
        <dbReference type="ChEBI" id="CHEBI:176808"/>
        <dbReference type="ChEBI" id="CHEBI:176810"/>
    </reaction>
    <physiologicalReaction direction="left-to-right" evidence="9">
        <dbReference type="Rhea" id="RHEA:68037"/>
    </physiologicalReaction>
</comment>
<dbReference type="EC" id="1.5.1.25" evidence="2"/>
<dbReference type="STRING" id="84645.A0A498N7N4"/>
<comment type="catalytic activity">
    <reaction evidence="10">
        <text>(R)-lanthionine ketimine + NADPH + 2 H(+) = (3R,5R)-1,4-thiomorpholine-3,5-dicarboxylate + NADP(+)</text>
        <dbReference type="Rhea" id="RHEA:68040"/>
        <dbReference type="ChEBI" id="CHEBI:15378"/>
        <dbReference type="ChEBI" id="CHEBI:57783"/>
        <dbReference type="ChEBI" id="CHEBI:58349"/>
        <dbReference type="ChEBI" id="CHEBI:176891"/>
        <dbReference type="ChEBI" id="CHEBI:176892"/>
    </reaction>
    <physiologicalReaction direction="left-to-right" evidence="10">
        <dbReference type="Rhea" id="RHEA:68041"/>
    </physiologicalReaction>
</comment>
<evidence type="ECO:0000256" key="4">
    <source>
        <dbReference type="ARBA" id="ARBA00033420"/>
    </source>
</evidence>
<evidence type="ECO:0000256" key="11">
    <source>
        <dbReference type="ARBA" id="ARBA00093250"/>
    </source>
</evidence>
<evidence type="ECO:0000256" key="8">
    <source>
        <dbReference type="ARBA" id="ARBA00093226"/>
    </source>
</evidence>
<evidence type="ECO:0000256" key="7">
    <source>
        <dbReference type="ARBA" id="ARBA00093203"/>
    </source>
</evidence>
<reference evidence="18 19" key="1">
    <citation type="submission" date="2018-03" db="EMBL/GenBank/DDBJ databases">
        <title>Draft genome sequence of Rohu Carp (Labeo rohita).</title>
        <authorList>
            <person name="Das P."/>
            <person name="Kushwaha B."/>
            <person name="Joshi C.G."/>
            <person name="Kumar D."/>
            <person name="Nagpure N.S."/>
            <person name="Sahoo L."/>
            <person name="Das S.P."/>
            <person name="Bit A."/>
            <person name="Patnaik S."/>
            <person name="Meher P.K."/>
            <person name="Jayasankar P."/>
            <person name="Koringa P.G."/>
            <person name="Patel N.V."/>
            <person name="Hinsu A.T."/>
            <person name="Kumar R."/>
            <person name="Pandey M."/>
            <person name="Agarwal S."/>
            <person name="Srivastava S."/>
            <person name="Singh M."/>
            <person name="Iquebal M.A."/>
            <person name="Jaiswal S."/>
            <person name="Angadi U.B."/>
            <person name="Kumar N."/>
            <person name="Raza M."/>
            <person name="Shah T.M."/>
            <person name="Rai A."/>
            <person name="Jena J.K."/>
        </authorList>
    </citation>
    <scope>NUCLEOTIDE SEQUENCE [LARGE SCALE GENOMIC DNA]</scope>
    <source>
        <strain evidence="18">DASCIFA01</strain>
        <tissue evidence="18">Testis</tissue>
    </source>
</reference>
<evidence type="ECO:0000313" key="18">
    <source>
        <dbReference type="EMBL" id="RXN28861.1"/>
    </source>
</evidence>
<dbReference type="EC" id="1.5.1.1" evidence="16"/>
<dbReference type="AlphaFoldDB" id="A0A498N7N4"/>
<name>A0A498N7N4_LABRO</name>
<dbReference type="GO" id="GO:0047127">
    <property type="term" value="F:thiomorpholine-carboxylate dehydrogenase activity"/>
    <property type="evidence" value="ECO:0007669"/>
    <property type="project" value="UniProtKB-EC"/>
</dbReference>
<dbReference type="Gene3D" id="3.30.1780.10">
    <property type="entry name" value="ornithine cyclodeaminase, domain 1"/>
    <property type="match status" value="1"/>
</dbReference>
<evidence type="ECO:0000256" key="15">
    <source>
        <dbReference type="ARBA" id="ARBA00093567"/>
    </source>
</evidence>
<dbReference type="EMBL" id="QBIY01011826">
    <property type="protein sequence ID" value="RXN28861.1"/>
    <property type="molecule type" value="Genomic_DNA"/>
</dbReference>
<comment type="catalytic activity">
    <reaction evidence="13">
        <text>L-proline + NAD(+) = 1-pyrroline-2-carboxylate + NADH + H(+)</text>
        <dbReference type="Rhea" id="RHEA:20321"/>
        <dbReference type="ChEBI" id="CHEBI:15378"/>
        <dbReference type="ChEBI" id="CHEBI:39785"/>
        <dbReference type="ChEBI" id="CHEBI:57540"/>
        <dbReference type="ChEBI" id="CHEBI:57945"/>
        <dbReference type="ChEBI" id="CHEBI:60039"/>
        <dbReference type="EC" id="1.5.1.1"/>
    </reaction>
    <physiologicalReaction direction="right-to-left" evidence="13">
        <dbReference type="Rhea" id="RHEA:20323"/>
    </physiologicalReaction>
</comment>
<comment type="catalytic activity">
    <reaction evidence="7">
        <text>L-proline + NADP(+) = 1-pyrroline-2-carboxylate + NADPH + H(+)</text>
        <dbReference type="Rhea" id="RHEA:20317"/>
        <dbReference type="ChEBI" id="CHEBI:15378"/>
        <dbReference type="ChEBI" id="CHEBI:39785"/>
        <dbReference type="ChEBI" id="CHEBI:57783"/>
        <dbReference type="ChEBI" id="CHEBI:58349"/>
        <dbReference type="ChEBI" id="CHEBI:60039"/>
        <dbReference type="EC" id="1.5.1.1"/>
    </reaction>
    <physiologicalReaction direction="right-to-left" evidence="7">
        <dbReference type="Rhea" id="RHEA:20319"/>
    </physiologicalReaction>
</comment>
<evidence type="ECO:0000313" key="19">
    <source>
        <dbReference type="Proteomes" id="UP000290572"/>
    </source>
</evidence>
<dbReference type="GO" id="GO:0050241">
    <property type="term" value="F:pyrroline-2-carboxylate reductase activity"/>
    <property type="evidence" value="ECO:0007669"/>
    <property type="project" value="UniProtKB-EC"/>
</dbReference>
<comment type="catalytic activity">
    <reaction evidence="14">
        <text>L-pipecolate + NADP(+) = Delta(1)-piperideine-2-carboxylate + NADPH + H(+)</text>
        <dbReference type="Rhea" id="RHEA:12524"/>
        <dbReference type="ChEBI" id="CHEBI:15378"/>
        <dbReference type="ChEBI" id="CHEBI:57783"/>
        <dbReference type="ChEBI" id="CHEBI:58349"/>
        <dbReference type="ChEBI" id="CHEBI:61185"/>
        <dbReference type="ChEBI" id="CHEBI:77631"/>
        <dbReference type="EC" id="1.5.1.1"/>
    </reaction>
    <physiologicalReaction direction="right-to-left" evidence="14">
        <dbReference type="Rhea" id="RHEA:12526"/>
    </physiologicalReaction>
</comment>
<organism evidence="18 19">
    <name type="scientific">Labeo rohita</name>
    <name type="common">Indian major carp</name>
    <name type="synonym">Cyprinus rohita</name>
    <dbReference type="NCBI Taxonomy" id="84645"/>
    <lineage>
        <taxon>Eukaryota</taxon>
        <taxon>Metazoa</taxon>
        <taxon>Chordata</taxon>
        <taxon>Craniata</taxon>
        <taxon>Vertebrata</taxon>
        <taxon>Euteleostomi</taxon>
        <taxon>Actinopterygii</taxon>
        <taxon>Neopterygii</taxon>
        <taxon>Teleostei</taxon>
        <taxon>Ostariophysi</taxon>
        <taxon>Cypriniformes</taxon>
        <taxon>Cyprinidae</taxon>
        <taxon>Labeoninae</taxon>
        <taxon>Labeonini</taxon>
        <taxon>Labeo</taxon>
    </lineage>
</organism>
<comment type="similarity">
    <text evidence="1">Belongs to the ornithine cyclodeaminase/mu-crystallin family.</text>
</comment>
<dbReference type="GO" id="GO:0042403">
    <property type="term" value="P:thyroid hormone metabolic process"/>
    <property type="evidence" value="ECO:0007669"/>
    <property type="project" value="TreeGrafter"/>
</dbReference>
<dbReference type="PIRSF" id="PIRSF001439">
    <property type="entry name" value="CryM"/>
    <property type="match status" value="1"/>
</dbReference>
<dbReference type="GO" id="GO:0005737">
    <property type="term" value="C:cytoplasm"/>
    <property type="evidence" value="ECO:0007669"/>
    <property type="project" value="TreeGrafter"/>
</dbReference>
<comment type="caution">
    <text evidence="18">The sequence shown here is derived from an EMBL/GenBank/DDBJ whole genome shotgun (WGS) entry which is preliminary data.</text>
</comment>
<evidence type="ECO:0000256" key="2">
    <source>
        <dbReference type="ARBA" id="ARBA00012883"/>
    </source>
</evidence>
<keyword evidence="19" id="KW-1185">Reference proteome</keyword>
<evidence type="ECO:0000256" key="5">
    <source>
        <dbReference type="ARBA" id="ARBA00093190"/>
    </source>
</evidence>
<evidence type="ECO:0000256" key="3">
    <source>
        <dbReference type="ARBA" id="ARBA00015173"/>
    </source>
</evidence>
<comment type="catalytic activity">
    <reaction evidence="6">
        <text>Delta(2)-thiazoline-2-carboxylate + NADPH + 2 H(+) = L-thiazolidine-2-carboxylate + NADP(+)</text>
        <dbReference type="Rhea" id="RHEA:68072"/>
        <dbReference type="ChEBI" id="CHEBI:15378"/>
        <dbReference type="ChEBI" id="CHEBI:57783"/>
        <dbReference type="ChEBI" id="CHEBI:58349"/>
        <dbReference type="ChEBI" id="CHEBI:176895"/>
        <dbReference type="ChEBI" id="CHEBI:176896"/>
    </reaction>
    <physiologicalReaction direction="left-to-right" evidence="6">
        <dbReference type="Rhea" id="RHEA:68073"/>
    </physiologicalReaction>
</comment>
<proteinExistence type="evidence at protein level"/>
<dbReference type="InterPro" id="IPR023401">
    <property type="entry name" value="ODC_N"/>
</dbReference>
<evidence type="ECO:0000256" key="9">
    <source>
        <dbReference type="ARBA" id="ARBA00093227"/>
    </source>
</evidence>
<evidence type="ECO:0000256" key="10">
    <source>
        <dbReference type="ARBA" id="ARBA00093248"/>
    </source>
</evidence>
<evidence type="ECO:0007829" key="20">
    <source>
        <dbReference type="PeptideAtlas" id="A0A498N7N4"/>
    </source>
</evidence>
<comment type="subunit">
    <text evidence="15">Homodimer. Binds the thyroid hormone triiodothyronine (T3); T3 binding inhibits enzymatic activity.</text>
</comment>
<dbReference type="Gene3D" id="3.40.50.720">
    <property type="entry name" value="NAD(P)-binding Rossmann-like Domain"/>
    <property type="match status" value="1"/>
</dbReference>
<accession>A0A498N7N4</accession>
<keyword evidence="20" id="KW-1267">Proteomics identification</keyword>
<evidence type="ECO:0000256" key="1">
    <source>
        <dbReference type="ARBA" id="ARBA00008903"/>
    </source>
</evidence>
<dbReference type="SUPFAM" id="SSF51735">
    <property type="entry name" value="NAD(P)-binding Rossmann-fold domains"/>
    <property type="match status" value="1"/>
</dbReference>
<comment type="catalytic activity">
    <reaction evidence="8">
        <text>(3R)-1,4-thiomorpholine-3-carboxylate + NAD(+) = 3,4-dehydrothiomorpholine-3-carboxylate + NADH + 2 H(+)</text>
        <dbReference type="Rhea" id="RHEA:12504"/>
        <dbReference type="ChEBI" id="CHEBI:15378"/>
        <dbReference type="ChEBI" id="CHEBI:57540"/>
        <dbReference type="ChEBI" id="CHEBI:57945"/>
        <dbReference type="ChEBI" id="CHEBI:58517"/>
        <dbReference type="ChEBI" id="CHEBI:176873"/>
        <dbReference type="EC" id="1.5.1.25"/>
    </reaction>
    <physiologicalReaction direction="right-to-left" evidence="8">
        <dbReference type="Rhea" id="RHEA:12506"/>
    </physiologicalReaction>
</comment>
<gene>
    <name evidence="18" type="ORF">ROHU_005241</name>
</gene>
<dbReference type="InterPro" id="IPR036291">
    <property type="entry name" value="NAD(P)-bd_dom_sf"/>
</dbReference>
<dbReference type="Pfam" id="PF02423">
    <property type="entry name" value="OCD_Mu_crystall"/>
    <property type="match status" value="1"/>
</dbReference>
<comment type="catalytic activity">
    <reaction evidence="12">
        <text>(3R)-1,4-thiomorpholine-3-carboxylate + NADP(+) = 3,4-dehydrothiomorpholine-3-carboxylate + NADPH + 2 H(+)</text>
        <dbReference type="Rhea" id="RHEA:12500"/>
        <dbReference type="ChEBI" id="CHEBI:15378"/>
        <dbReference type="ChEBI" id="CHEBI:57783"/>
        <dbReference type="ChEBI" id="CHEBI:58349"/>
        <dbReference type="ChEBI" id="CHEBI:58517"/>
        <dbReference type="ChEBI" id="CHEBI:176873"/>
        <dbReference type="EC" id="1.5.1.25"/>
    </reaction>
    <physiologicalReaction direction="right-to-left" evidence="12">
        <dbReference type="Rhea" id="RHEA:12502"/>
    </physiologicalReaction>
</comment>
<dbReference type="PANTHER" id="PTHR13812:SF19">
    <property type="entry name" value="KETIMINE REDUCTASE MU-CRYSTALLIN"/>
    <property type="match status" value="1"/>
</dbReference>
<sequence length="286" mass="31577">MTESPVLLNKHEVERLLSYDDLITRLESVMGKFSKRDSSEIIQPVRSVVPIQQHNGFLGVMPAYLAAEGILSTKVVSFYQRAEGSSLPSTQATVLLFHPEHGNVIAIMDGEAITAKRTAAVSAISAKLFSPAFSEVLCILGSGQQARSHYDVLTKLFKFKEVRVWSRRKEMAQRFVNDLQGPVTVCGSVKEAVVGADVIVTATGASQPLLFGEWVKPGAHVAGQLAHTFPLRYFLRFLTNKVEVFAELGEIINGTFPAQREKTTVFKSLGNLFFHSCDPKTKNKMY</sequence>
<comment type="catalytic activity">
    <reaction evidence="5">
        <text>L-pipecolate + NAD(+) = Delta(1)-piperideine-2-carboxylate + NADH + H(+)</text>
        <dbReference type="Rhea" id="RHEA:30807"/>
        <dbReference type="ChEBI" id="CHEBI:15378"/>
        <dbReference type="ChEBI" id="CHEBI:57540"/>
        <dbReference type="ChEBI" id="CHEBI:57945"/>
        <dbReference type="ChEBI" id="CHEBI:61185"/>
        <dbReference type="ChEBI" id="CHEBI:77631"/>
        <dbReference type="EC" id="1.5.1.1"/>
    </reaction>
    <physiologicalReaction direction="right-to-left" evidence="5">
        <dbReference type="Rhea" id="RHEA:30809"/>
    </physiologicalReaction>
</comment>
<evidence type="ECO:0000256" key="12">
    <source>
        <dbReference type="ARBA" id="ARBA00093263"/>
    </source>
</evidence>
<evidence type="ECO:0000256" key="14">
    <source>
        <dbReference type="ARBA" id="ARBA00093273"/>
    </source>
</evidence>